<dbReference type="eggNOG" id="COG0438">
    <property type="taxonomic scope" value="Bacteria"/>
</dbReference>
<dbReference type="PANTHER" id="PTHR45947:SF3">
    <property type="entry name" value="SULFOQUINOVOSYL TRANSFERASE SQD2"/>
    <property type="match status" value="1"/>
</dbReference>
<evidence type="ECO:0000259" key="2">
    <source>
        <dbReference type="Pfam" id="PF13439"/>
    </source>
</evidence>
<dbReference type="Pfam" id="PF00534">
    <property type="entry name" value="Glycos_transf_1"/>
    <property type="match status" value="1"/>
</dbReference>
<dbReference type="InterPro" id="IPR028098">
    <property type="entry name" value="Glyco_trans_4-like_N"/>
</dbReference>
<dbReference type="RefSeq" id="WP_002706282.1">
    <property type="nucleotide sequence ID" value="NZ_AGRW01000054.1"/>
</dbReference>
<dbReference type="InterPro" id="IPR001296">
    <property type="entry name" value="Glyco_trans_1"/>
</dbReference>
<dbReference type="SUPFAM" id="SSF53756">
    <property type="entry name" value="UDP-Glycosyltransferase/glycogen phosphorylase"/>
    <property type="match status" value="1"/>
</dbReference>
<name>H7ENY7_9SPIR</name>
<dbReference type="Gene3D" id="3.40.50.2000">
    <property type="entry name" value="Glycogen Phosphorylase B"/>
    <property type="match status" value="2"/>
</dbReference>
<dbReference type="Proteomes" id="UP000003571">
    <property type="component" value="Unassembled WGS sequence"/>
</dbReference>
<proteinExistence type="predicted"/>
<comment type="caution">
    <text evidence="3">The sequence shown here is derived from an EMBL/GenBank/DDBJ whole genome shotgun (WGS) entry which is preliminary data.</text>
</comment>
<dbReference type="InterPro" id="IPR050194">
    <property type="entry name" value="Glycosyltransferase_grp1"/>
</dbReference>
<feature type="domain" description="Glycosyl transferase family 1" evidence="1">
    <location>
        <begin position="216"/>
        <end position="375"/>
    </location>
</feature>
<evidence type="ECO:0000259" key="1">
    <source>
        <dbReference type="Pfam" id="PF00534"/>
    </source>
</evidence>
<dbReference type="EMBL" id="AGRW01000054">
    <property type="protein sequence ID" value="EIC00620.1"/>
    <property type="molecule type" value="Genomic_DNA"/>
</dbReference>
<dbReference type="AlphaFoldDB" id="H7ENY7"/>
<protein>
    <submittedName>
        <fullName evidence="3">Glycosyl transferase group 1</fullName>
    </submittedName>
</protein>
<keyword evidence="3" id="KW-0808">Transferase</keyword>
<reference evidence="3 4" key="1">
    <citation type="submission" date="2011-09" db="EMBL/GenBank/DDBJ databases">
        <title>The draft genome of Treponema saccharophilum DSM 2985.</title>
        <authorList>
            <consortium name="US DOE Joint Genome Institute (JGI-PGF)"/>
            <person name="Lucas S."/>
            <person name="Copeland A."/>
            <person name="Lapidus A."/>
            <person name="Glavina del Rio T."/>
            <person name="Dalin E."/>
            <person name="Tice H."/>
            <person name="Bruce D."/>
            <person name="Goodwin L."/>
            <person name="Pitluck S."/>
            <person name="Peters L."/>
            <person name="Kyrpides N."/>
            <person name="Mavromatis K."/>
            <person name="Ivanova N."/>
            <person name="Markowitz V."/>
            <person name="Cheng J.-F."/>
            <person name="Hugenholtz P."/>
            <person name="Woyke T."/>
            <person name="Wu D."/>
            <person name="Gronow S."/>
            <person name="Wellnitz S."/>
            <person name="Brambilla E."/>
            <person name="Klenk H.-P."/>
            <person name="Eisen J.A."/>
        </authorList>
    </citation>
    <scope>NUCLEOTIDE SEQUENCE [LARGE SCALE GENOMIC DNA]</scope>
    <source>
        <strain evidence="3 4">DSM 2985</strain>
    </source>
</reference>
<gene>
    <name evidence="3" type="ORF">TresaDRAFT_0093</name>
</gene>
<sequence>MKIAMFTDAYFPRINGVAVSVRSYAESLTKLGHDVMVVCLEYSEEQQRSSFFDEKSSDKMSPFEVVRIPSTRTNFSKEDRMVRIDKCNRIKKVLDKFHPDVVHINSEWTIGYFGAWYAHHRNVPFVFTFHTMWEDYLANYVPFLPKFSLRKIGRSVVKYYLKRADVIIAPTKRIASVVREYGIEKDVDILPTGIPDDKVKYSVPRSFQISSRLYKKFPHLKGKRLLLFVGRIVKEKNLPFLFDVLETVRLSMPKTALLFVGGGPFLEELEELSEKRGLSGSVAFTGYMKSEDLMYFYRLSHVFVFPSKTETQGLVTVEAMLAGLPVVAIGEMGTVDVMQGDNGGFMVPDDVSMFASKVVSLLRDQNLRKRKSREAVEWGGKWRISSLTPRLVDCYEKAVRIGGGTVPGPEIDLFDEELRNEIEEGADRRLFADADGSELE</sequence>
<dbReference type="PANTHER" id="PTHR45947">
    <property type="entry name" value="SULFOQUINOVOSYL TRANSFERASE SQD2"/>
    <property type="match status" value="1"/>
</dbReference>
<dbReference type="PATRIC" id="fig|907348.3.peg.2674"/>
<organism evidence="3 4">
    <name type="scientific">Treponema saccharophilum DSM 2985</name>
    <dbReference type="NCBI Taxonomy" id="907348"/>
    <lineage>
        <taxon>Bacteria</taxon>
        <taxon>Pseudomonadati</taxon>
        <taxon>Spirochaetota</taxon>
        <taxon>Spirochaetia</taxon>
        <taxon>Spirochaetales</taxon>
        <taxon>Treponemataceae</taxon>
        <taxon>Treponema</taxon>
    </lineage>
</organism>
<evidence type="ECO:0000313" key="4">
    <source>
        <dbReference type="Proteomes" id="UP000003571"/>
    </source>
</evidence>
<dbReference type="Pfam" id="PF13439">
    <property type="entry name" value="Glyco_transf_4"/>
    <property type="match status" value="1"/>
</dbReference>
<dbReference type="GO" id="GO:0016757">
    <property type="term" value="F:glycosyltransferase activity"/>
    <property type="evidence" value="ECO:0007669"/>
    <property type="project" value="InterPro"/>
</dbReference>
<dbReference type="STRING" id="907348.TresaDRAFT_0093"/>
<accession>H7ENY7</accession>
<keyword evidence="4" id="KW-1185">Reference proteome</keyword>
<feature type="domain" description="Glycosyltransferase subfamily 4-like N-terminal" evidence="2">
    <location>
        <begin position="14"/>
        <end position="197"/>
    </location>
</feature>
<evidence type="ECO:0000313" key="3">
    <source>
        <dbReference type="EMBL" id="EIC00620.1"/>
    </source>
</evidence>
<dbReference type="OrthoDB" id="9802525at2"/>